<dbReference type="OrthoDB" id="43684at2157"/>
<evidence type="ECO:0000313" key="3">
    <source>
        <dbReference type="Proteomes" id="UP000694018"/>
    </source>
</evidence>
<accession>A0A8F5BRC1</accession>
<dbReference type="GeneID" id="65564403"/>
<gene>
    <name evidence="2" type="ORF">J5U23_02931</name>
</gene>
<dbReference type="EMBL" id="CP077717">
    <property type="protein sequence ID" value="QXJ30042.1"/>
    <property type="molecule type" value="Genomic_DNA"/>
</dbReference>
<protein>
    <recommendedName>
        <fullName evidence="4">Tetratricopeptide repeat protein</fullName>
    </recommendedName>
</protein>
<dbReference type="Proteomes" id="UP000694018">
    <property type="component" value="Chromosome"/>
</dbReference>
<proteinExistence type="predicted"/>
<evidence type="ECO:0000313" key="2">
    <source>
        <dbReference type="EMBL" id="QXJ30042.1"/>
    </source>
</evidence>
<evidence type="ECO:0000256" key="1">
    <source>
        <dbReference type="SAM" id="Coils"/>
    </source>
</evidence>
<evidence type="ECO:0008006" key="4">
    <source>
        <dbReference type="Google" id="ProtNLM"/>
    </source>
</evidence>
<dbReference type="KEGG" id="sshi:J5U23_02931"/>
<dbReference type="RefSeq" id="WP_218266447.1">
    <property type="nucleotide sequence ID" value="NZ_CP077717.1"/>
</dbReference>
<sequence length="328" mass="38421">MERIAELEEQLKKEKNKEKRNILYTALIQEYYNLYKKYKNMEFLDRALSIANEIEKINPTILNILGLIYLEKRKPDIAILTFKELLSEYNLNNEDKNVILYNLSLAYFQKGELLNAYNTLKSLVLNSKKEINILSKKLLAKVCLALGEIKYVEEARELLEQFEIPSEDLAITYASLAKYYNDTKLLEKAKSIATVLGNEKILADILSISDNEEDLRKAIQIYEKLGDYNSQLKPLYKLSNKDPSLLVEILEKIENLEDSKDKLNILYDIYKRTKIVQFLKEAIETAEKLQDYLFLARAYSELASYEEEVPNLRKAISFYEKYIQKNQE</sequence>
<name>A0A8F5BRC1_SACSH</name>
<reference evidence="2" key="1">
    <citation type="journal article" date="2021" name="Environ. Microbiol.">
        <title>New insights into the diversity and evolution of the archaeal mobilome from three complete genomes of Saccharolobus shibatae.</title>
        <authorList>
            <person name="Medvedeva S."/>
            <person name="Brandt D."/>
            <person name="Cvirkaite-Krupovic V."/>
            <person name="Liu Y."/>
            <person name="Severinov K."/>
            <person name="Ishino S."/>
            <person name="Ishino Y."/>
            <person name="Prangishvili D."/>
            <person name="Kalinowski J."/>
            <person name="Krupovic M."/>
        </authorList>
    </citation>
    <scope>NUCLEOTIDE SEQUENCE</scope>
    <source>
        <strain evidence="2">B12</strain>
    </source>
</reference>
<dbReference type="AlphaFoldDB" id="A0A8F5BRC1"/>
<keyword evidence="1" id="KW-0175">Coiled coil</keyword>
<organism evidence="2 3">
    <name type="scientific">Saccharolobus shibatae (strain ATCC 51178 / DSM 5389 / JCM 8931 / NBRC 15437 / B12)</name>
    <name type="common">Sulfolobus shibatae</name>
    <dbReference type="NCBI Taxonomy" id="523848"/>
    <lineage>
        <taxon>Archaea</taxon>
        <taxon>Thermoproteota</taxon>
        <taxon>Thermoprotei</taxon>
        <taxon>Sulfolobales</taxon>
        <taxon>Sulfolobaceae</taxon>
        <taxon>Saccharolobus</taxon>
    </lineage>
</organism>
<feature type="coiled-coil region" evidence="1">
    <location>
        <begin position="246"/>
        <end position="315"/>
    </location>
</feature>